<evidence type="ECO:0000256" key="1">
    <source>
        <dbReference type="ARBA" id="ARBA00004173"/>
    </source>
</evidence>
<dbReference type="InterPro" id="IPR032710">
    <property type="entry name" value="NTF2-like_dom_sf"/>
</dbReference>
<sequence length="307" mass="34698">MAERQAARLLRPWLLSSTASLRPLMTPARILSQKTQPAASVCRHFSVQTPARRKYDTTVKRRGAGGGDKPLPIDLDNVSILIPMTFVAPPLRRWPRDSPVKFAQMAYAVAKNKLMNWLYMKLHKIYSKPSWRTRALFKPKKAAIVPTARDLHARMNAAIARGDKDELRRVCTQELYQKLAGVVDARPRGQSMRWELVSPPRARLTDDKIAMMPLTQAESRTIRQAIVTISSTQRVSKVDNAHGGLEVPGSVKTKDMVEHLVLTAFLDDKTWQSAPWKIWGTLPETTLEGYQEEVQAYEAMSTEQNSK</sequence>
<evidence type="ECO:0008006" key="6">
    <source>
        <dbReference type="Google" id="ProtNLM"/>
    </source>
</evidence>
<reference evidence="4" key="1">
    <citation type="submission" date="2021-03" db="EMBL/GenBank/DDBJ databases">
        <title>Revisited historic fungal species revealed as producer of novel bioactive compounds through whole genome sequencing and comparative genomics.</title>
        <authorList>
            <person name="Vignolle G.A."/>
            <person name="Hochenegger N."/>
            <person name="Mach R.L."/>
            <person name="Mach-Aigner A.R."/>
            <person name="Javad Rahimi M."/>
            <person name="Salim K.A."/>
            <person name="Chan C.M."/>
            <person name="Lim L.B.L."/>
            <person name="Cai F."/>
            <person name="Druzhinina I.S."/>
            <person name="U'Ren J.M."/>
            <person name="Derntl C."/>
        </authorList>
    </citation>
    <scope>NUCLEOTIDE SEQUENCE</scope>
    <source>
        <strain evidence="4">TUCIM 5799</strain>
    </source>
</reference>
<organism evidence="4 5">
    <name type="scientific">Neoarthrinium moseri</name>
    <dbReference type="NCBI Taxonomy" id="1658444"/>
    <lineage>
        <taxon>Eukaryota</taxon>
        <taxon>Fungi</taxon>
        <taxon>Dikarya</taxon>
        <taxon>Ascomycota</taxon>
        <taxon>Pezizomycotina</taxon>
        <taxon>Sordariomycetes</taxon>
        <taxon>Xylariomycetidae</taxon>
        <taxon>Amphisphaeriales</taxon>
        <taxon>Apiosporaceae</taxon>
        <taxon>Neoarthrinium</taxon>
    </lineage>
</organism>
<proteinExistence type="predicted"/>
<dbReference type="SUPFAM" id="SSF54427">
    <property type="entry name" value="NTF2-like"/>
    <property type="match status" value="1"/>
</dbReference>
<dbReference type="OrthoDB" id="19619at2759"/>
<dbReference type="Proteomes" id="UP000829685">
    <property type="component" value="Unassembled WGS sequence"/>
</dbReference>
<dbReference type="Pfam" id="PF07961">
    <property type="entry name" value="MBA1"/>
    <property type="match status" value="1"/>
</dbReference>
<accession>A0A9Q0AKD3</accession>
<dbReference type="GO" id="GO:0005743">
    <property type="term" value="C:mitochondrial inner membrane"/>
    <property type="evidence" value="ECO:0007669"/>
    <property type="project" value="InterPro"/>
</dbReference>
<dbReference type="AlphaFoldDB" id="A0A9Q0AKD3"/>
<keyword evidence="3" id="KW-0496">Mitochondrion</keyword>
<comment type="caution">
    <text evidence="4">The sequence shown here is derived from an EMBL/GenBank/DDBJ whole genome shotgun (WGS) entry which is preliminary data.</text>
</comment>
<dbReference type="Gene3D" id="3.10.450.240">
    <property type="match status" value="1"/>
</dbReference>
<evidence type="ECO:0000313" key="4">
    <source>
        <dbReference type="EMBL" id="KAI1865232.1"/>
    </source>
</evidence>
<comment type="subcellular location">
    <subcellularLocation>
        <location evidence="1">Mitochondrion</location>
    </subcellularLocation>
</comment>
<dbReference type="InterPro" id="IPR051975">
    <property type="entry name" value="mtLSU_mL45"/>
</dbReference>
<name>A0A9Q0AKD3_9PEZI</name>
<keyword evidence="2" id="KW-0809">Transit peptide</keyword>
<dbReference type="PANTHER" id="PTHR28554">
    <property type="entry name" value="39S RIBOSOMAL PROTEIN L45, MITOCHONDRIAL"/>
    <property type="match status" value="1"/>
</dbReference>
<dbReference type="InterPro" id="IPR024621">
    <property type="entry name" value="Mba1"/>
</dbReference>
<evidence type="ECO:0000256" key="2">
    <source>
        <dbReference type="ARBA" id="ARBA00022946"/>
    </source>
</evidence>
<evidence type="ECO:0000256" key="3">
    <source>
        <dbReference type="ARBA" id="ARBA00023128"/>
    </source>
</evidence>
<keyword evidence="5" id="KW-1185">Reference proteome</keyword>
<dbReference type="EMBL" id="JAFIMR010000022">
    <property type="protein sequence ID" value="KAI1865232.1"/>
    <property type="molecule type" value="Genomic_DNA"/>
</dbReference>
<dbReference type="PANTHER" id="PTHR28554:SF1">
    <property type="entry name" value="LARGE RIBOSOMAL SUBUNIT PROTEIN ML45"/>
    <property type="match status" value="1"/>
</dbReference>
<gene>
    <name evidence="4" type="ORF">JX265_008279</name>
</gene>
<dbReference type="GO" id="GO:0032979">
    <property type="term" value="P:protein insertion into mitochondrial inner membrane from matrix"/>
    <property type="evidence" value="ECO:0007669"/>
    <property type="project" value="InterPro"/>
</dbReference>
<evidence type="ECO:0000313" key="5">
    <source>
        <dbReference type="Proteomes" id="UP000829685"/>
    </source>
</evidence>
<protein>
    <recommendedName>
        <fullName evidence="6">Tim44-like domain-containing protein</fullName>
    </recommendedName>
</protein>